<dbReference type="SUPFAM" id="SSF53098">
    <property type="entry name" value="Ribonuclease H-like"/>
    <property type="match status" value="1"/>
</dbReference>
<accession>A0A9D1S7C3</accession>
<dbReference type="GO" id="GO:0003677">
    <property type="term" value="F:DNA binding"/>
    <property type="evidence" value="ECO:0007669"/>
    <property type="project" value="InterPro"/>
</dbReference>
<dbReference type="InterPro" id="IPR050900">
    <property type="entry name" value="Transposase_IS3/IS150/IS904"/>
</dbReference>
<dbReference type="GO" id="GO:0006313">
    <property type="term" value="P:DNA transposition"/>
    <property type="evidence" value="ECO:0007669"/>
    <property type="project" value="InterPro"/>
</dbReference>
<dbReference type="Pfam" id="PF13276">
    <property type="entry name" value="HTH_21"/>
    <property type="match status" value="1"/>
</dbReference>
<dbReference type="GO" id="GO:0004803">
    <property type="term" value="F:transposase activity"/>
    <property type="evidence" value="ECO:0007669"/>
    <property type="project" value="InterPro"/>
</dbReference>
<reference evidence="4" key="2">
    <citation type="journal article" date="2021" name="PeerJ">
        <title>Extensive microbial diversity within the chicken gut microbiome revealed by metagenomics and culture.</title>
        <authorList>
            <person name="Gilroy R."/>
            <person name="Ravi A."/>
            <person name="Getino M."/>
            <person name="Pursley I."/>
            <person name="Horton D.L."/>
            <person name="Alikhan N.F."/>
            <person name="Baker D."/>
            <person name="Gharbi K."/>
            <person name="Hall N."/>
            <person name="Watson M."/>
            <person name="Adriaenssens E.M."/>
            <person name="Foster-Nyarko E."/>
            <person name="Jarju S."/>
            <person name="Secka A."/>
            <person name="Antonio M."/>
            <person name="Oren A."/>
            <person name="Chaudhuri R.R."/>
            <person name="La Ragione R."/>
            <person name="Hildebrand F."/>
            <person name="Pallen M.J."/>
        </authorList>
    </citation>
    <scope>NUCLEOTIDE SEQUENCE</scope>
    <source>
        <strain evidence="4">ChiSjej4B22-9803</strain>
    </source>
</reference>
<dbReference type="Proteomes" id="UP000824111">
    <property type="component" value="Unassembled WGS sequence"/>
</dbReference>
<organism evidence="4 5">
    <name type="scientific">Candidatus Avimonoglobus intestinipullorum</name>
    <dbReference type="NCBI Taxonomy" id="2840699"/>
    <lineage>
        <taxon>Bacteria</taxon>
        <taxon>Bacillati</taxon>
        <taxon>Bacillota</taxon>
        <taxon>Clostridia</taxon>
        <taxon>Eubacteriales</taxon>
        <taxon>Candidatus Avimonoglobus</taxon>
    </lineage>
</organism>
<reference evidence="4" key="1">
    <citation type="submission" date="2020-10" db="EMBL/GenBank/DDBJ databases">
        <authorList>
            <person name="Gilroy R."/>
        </authorList>
    </citation>
    <scope>NUCLEOTIDE SEQUENCE</scope>
    <source>
        <strain evidence="4">ChiSjej4B22-9803</strain>
    </source>
</reference>
<dbReference type="InterPro" id="IPR009057">
    <property type="entry name" value="Homeodomain-like_sf"/>
</dbReference>
<proteinExistence type="predicted"/>
<protein>
    <submittedName>
        <fullName evidence="4">IS3 family transposase</fullName>
    </submittedName>
</protein>
<dbReference type="Pfam" id="PF13333">
    <property type="entry name" value="rve_2"/>
    <property type="match status" value="1"/>
</dbReference>
<dbReference type="InterPro" id="IPR025948">
    <property type="entry name" value="HTH-like_dom"/>
</dbReference>
<dbReference type="InterPro" id="IPR012337">
    <property type="entry name" value="RNaseH-like_sf"/>
</dbReference>
<feature type="domain" description="Integrase catalytic" evidence="3">
    <location>
        <begin position="215"/>
        <end position="378"/>
    </location>
</feature>
<dbReference type="Pfam" id="PF00665">
    <property type="entry name" value="rve"/>
    <property type="match status" value="1"/>
</dbReference>
<dbReference type="Gene3D" id="1.10.10.60">
    <property type="entry name" value="Homeodomain-like"/>
    <property type="match status" value="1"/>
</dbReference>
<dbReference type="PANTHER" id="PTHR46889:SF4">
    <property type="entry name" value="TRANSPOSASE INSO FOR INSERTION SEQUENCE ELEMENT IS911B-RELATED"/>
    <property type="match status" value="1"/>
</dbReference>
<evidence type="ECO:0000313" key="4">
    <source>
        <dbReference type="EMBL" id="HIU49178.1"/>
    </source>
</evidence>
<dbReference type="Pfam" id="PF01527">
    <property type="entry name" value="HTH_Tnp_1"/>
    <property type="match status" value="1"/>
</dbReference>
<dbReference type="PROSITE" id="PS50994">
    <property type="entry name" value="INTEGRASE"/>
    <property type="match status" value="1"/>
</dbReference>
<dbReference type="InterPro" id="IPR036397">
    <property type="entry name" value="RNaseH_sf"/>
</dbReference>
<dbReference type="GO" id="GO:0015074">
    <property type="term" value="P:DNA integration"/>
    <property type="evidence" value="ECO:0007669"/>
    <property type="project" value="InterPro"/>
</dbReference>
<dbReference type="SUPFAM" id="SSF46689">
    <property type="entry name" value="Homeodomain-like"/>
    <property type="match status" value="1"/>
</dbReference>
<dbReference type="PANTHER" id="PTHR46889">
    <property type="entry name" value="TRANSPOSASE INSF FOR INSERTION SEQUENCE IS3B-RELATED"/>
    <property type="match status" value="1"/>
</dbReference>
<dbReference type="Gene3D" id="3.30.420.10">
    <property type="entry name" value="Ribonuclease H-like superfamily/Ribonuclease H"/>
    <property type="match status" value="1"/>
</dbReference>
<evidence type="ECO:0000313" key="5">
    <source>
        <dbReference type="Proteomes" id="UP000824111"/>
    </source>
</evidence>
<evidence type="ECO:0000256" key="2">
    <source>
        <dbReference type="SAM" id="Coils"/>
    </source>
</evidence>
<name>A0A9D1S7C3_9FIRM</name>
<dbReference type="InterPro" id="IPR048020">
    <property type="entry name" value="Transpos_IS3"/>
</dbReference>
<comment type="function">
    <text evidence="1">Involved in the transposition of the insertion sequence.</text>
</comment>
<evidence type="ECO:0000256" key="1">
    <source>
        <dbReference type="ARBA" id="ARBA00002286"/>
    </source>
</evidence>
<feature type="coiled-coil region" evidence="2">
    <location>
        <begin position="57"/>
        <end position="84"/>
    </location>
</feature>
<dbReference type="AlphaFoldDB" id="A0A9D1S7C3"/>
<dbReference type="EMBL" id="DVND01000188">
    <property type="protein sequence ID" value="HIU49178.1"/>
    <property type="molecule type" value="Genomic_DNA"/>
</dbReference>
<keyword evidence="2" id="KW-0175">Coiled coil</keyword>
<dbReference type="InterPro" id="IPR001584">
    <property type="entry name" value="Integrase_cat-core"/>
</dbReference>
<comment type="caution">
    <text evidence="4">The sequence shown here is derived from an EMBL/GenBank/DDBJ whole genome shotgun (WGS) entry which is preliminary data.</text>
</comment>
<gene>
    <name evidence="4" type="ORF">IAB04_07410</name>
</gene>
<dbReference type="NCBIfam" id="NF033516">
    <property type="entry name" value="transpos_IS3"/>
    <property type="match status" value="1"/>
</dbReference>
<sequence length="381" mass="44149">MAANNYTKYDEDFKKSLVSLHQNGKTQTQLCKEYGVSQSALGKWIKQYSTVEIDDGQVLTAKQVKELQKRNAQLEEENLILKKANCHLHATLKQRLDAVHKLRFQHSIKTLCRVLQVNRSTYYKHFSAAPAPRVKENQYIASLILHIYADYRKRLGAYKTAVVLQRDYGIHISVGRVYRLMKSLQLPKMSTDKPAARRSASNDADFSNHLQQQFRQKAPNLVWVSDITYIKVNGKWYYLCIVMDLFSRKVIAWHISAKPDVDLVISTFNKAYQKRNAPSGLMFHSDRGSQYTAFAFRQLLDSLDVLQSFSKAGFPFDNACCECFFKYLKKEETNRRTYHSLQELQLSVFEYIEGFYNSRRPHGSLGMLTPNQIELLFSEHA</sequence>
<dbReference type="InterPro" id="IPR002514">
    <property type="entry name" value="Transposase_8"/>
</dbReference>
<evidence type="ECO:0000259" key="3">
    <source>
        <dbReference type="PROSITE" id="PS50994"/>
    </source>
</evidence>